<keyword evidence="3 5" id="KW-1133">Transmembrane helix</keyword>
<feature type="transmembrane region" description="Helical" evidence="5">
    <location>
        <begin position="156"/>
        <end position="178"/>
    </location>
</feature>
<evidence type="ECO:0000256" key="3">
    <source>
        <dbReference type="ARBA" id="ARBA00022989"/>
    </source>
</evidence>
<keyword evidence="4 5" id="KW-0472">Membrane</keyword>
<evidence type="ECO:0000259" key="6">
    <source>
        <dbReference type="Pfam" id="PF11970"/>
    </source>
</evidence>
<dbReference type="PANTHER" id="PTHR23112">
    <property type="entry name" value="G PROTEIN-COUPLED RECEPTOR 157-RELATED"/>
    <property type="match status" value="1"/>
</dbReference>
<keyword evidence="8" id="KW-1185">Reference proteome</keyword>
<dbReference type="AlphaFoldDB" id="A0A1L9TIJ6"/>
<dbReference type="Proteomes" id="UP000184356">
    <property type="component" value="Unassembled WGS sequence"/>
</dbReference>
<dbReference type="OrthoDB" id="100006at2759"/>
<evidence type="ECO:0000256" key="2">
    <source>
        <dbReference type="ARBA" id="ARBA00022692"/>
    </source>
</evidence>
<name>A0A1L9TIJ6_9EURO</name>
<dbReference type="GO" id="GO:0004930">
    <property type="term" value="F:G protein-coupled receptor activity"/>
    <property type="evidence" value="ECO:0007669"/>
    <property type="project" value="TreeGrafter"/>
</dbReference>
<evidence type="ECO:0000256" key="5">
    <source>
        <dbReference type="SAM" id="Phobius"/>
    </source>
</evidence>
<gene>
    <name evidence="7" type="ORF">ASPSYDRAFT_178598</name>
</gene>
<evidence type="ECO:0000313" key="7">
    <source>
        <dbReference type="EMBL" id="OJJ59256.1"/>
    </source>
</evidence>
<feature type="transmembrane region" description="Helical" evidence="5">
    <location>
        <begin position="198"/>
        <end position="220"/>
    </location>
</feature>
<dbReference type="GO" id="GO:0005886">
    <property type="term" value="C:plasma membrane"/>
    <property type="evidence" value="ECO:0007669"/>
    <property type="project" value="TreeGrafter"/>
</dbReference>
<feature type="transmembrane region" description="Helical" evidence="5">
    <location>
        <begin position="77"/>
        <end position="102"/>
    </location>
</feature>
<dbReference type="STRING" id="1036612.A0A1L9TIJ6"/>
<dbReference type="EMBL" id="KV878586">
    <property type="protein sequence ID" value="OJJ59256.1"/>
    <property type="molecule type" value="Genomic_DNA"/>
</dbReference>
<dbReference type="SUPFAM" id="SSF81321">
    <property type="entry name" value="Family A G protein-coupled receptor-like"/>
    <property type="match status" value="1"/>
</dbReference>
<feature type="transmembrane region" description="Helical" evidence="5">
    <location>
        <begin position="39"/>
        <end position="65"/>
    </location>
</feature>
<proteinExistence type="predicted"/>
<dbReference type="VEuPathDB" id="FungiDB:ASPSYDRAFT_178598"/>
<dbReference type="InterPro" id="IPR022596">
    <property type="entry name" value="GPR1/2/3_C"/>
</dbReference>
<dbReference type="RefSeq" id="XP_040703062.1">
    <property type="nucleotide sequence ID" value="XM_040843479.1"/>
</dbReference>
<feature type="transmembrane region" description="Helical" evidence="5">
    <location>
        <begin position="122"/>
        <end position="144"/>
    </location>
</feature>
<feature type="transmembrane region" description="Helical" evidence="5">
    <location>
        <begin position="282"/>
        <end position="306"/>
    </location>
</feature>
<feature type="domain" description="G protein-coupled receptor GPR1/2/3 C-terminal" evidence="6">
    <location>
        <begin position="244"/>
        <end position="309"/>
    </location>
</feature>
<organism evidence="7 8">
    <name type="scientific">Aspergillus sydowii CBS 593.65</name>
    <dbReference type="NCBI Taxonomy" id="1036612"/>
    <lineage>
        <taxon>Eukaryota</taxon>
        <taxon>Fungi</taxon>
        <taxon>Dikarya</taxon>
        <taxon>Ascomycota</taxon>
        <taxon>Pezizomycotina</taxon>
        <taxon>Eurotiomycetes</taxon>
        <taxon>Eurotiomycetidae</taxon>
        <taxon>Eurotiales</taxon>
        <taxon>Aspergillaceae</taxon>
        <taxon>Aspergillus</taxon>
        <taxon>Aspergillus subgen. Nidulantes</taxon>
    </lineage>
</organism>
<sequence length="369" mass="41569">MSGFAQLFLSSGVTRPHHQLSRSHADDIDPLDPQQRKGLIAVSCIAAVSLLATFSLLCFLTYRFIFWKKYYQRPLRLNHYVVLVYNLALADAQQCLGFIISLRWLDKDAVRASDPFCFLQGVWLQIGDPMSGLFVLVIAVYTALRVMRDYHISQRLFVTVVVSLWVFGILLFIIPIAVLGRWAWLPAVAWCWIAPGHLALWVWTHYFWIFLTQIVTLLLYTALFIQVRRRIAECANLGGRRASLRNMQRVASYMVIYPIIYTILTVPLAAGRMASLAGNTPSITYFCVAGCLMTLSGLCDTILYTLARKQSVLDSEPRRTSSTASDLLGSRNGVFQTGEDNAIYAGTTSHVSEPMVQSDLGENILQIHY</sequence>
<reference evidence="8" key="1">
    <citation type="journal article" date="2017" name="Genome Biol.">
        <title>Comparative genomics reveals high biological diversity and specific adaptations in the industrially and medically important fungal genus Aspergillus.</title>
        <authorList>
            <person name="de Vries R.P."/>
            <person name="Riley R."/>
            <person name="Wiebenga A."/>
            <person name="Aguilar-Osorio G."/>
            <person name="Amillis S."/>
            <person name="Uchima C.A."/>
            <person name="Anderluh G."/>
            <person name="Asadollahi M."/>
            <person name="Askin M."/>
            <person name="Barry K."/>
            <person name="Battaglia E."/>
            <person name="Bayram O."/>
            <person name="Benocci T."/>
            <person name="Braus-Stromeyer S.A."/>
            <person name="Caldana C."/>
            <person name="Canovas D."/>
            <person name="Cerqueira G.C."/>
            <person name="Chen F."/>
            <person name="Chen W."/>
            <person name="Choi C."/>
            <person name="Clum A."/>
            <person name="Dos Santos R.A."/>
            <person name="Damasio A.R."/>
            <person name="Diallinas G."/>
            <person name="Emri T."/>
            <person name="Fekete E."/>
            <person name="Flipphi M."/>
            <person name="Freyberg S."/>
            <person name="Gallo A."/>
            <person name="Gournas C."/>
            <person name="Habgood R."/>
            <person name="Hainaut M."/>
            <person name="Harispe M.L."/>
            <person name="Henrissat B."/>
            <person name="Hilden K.S."/>
            <person name="Hope R."/>
            <person name="Hossain A."/>
            <person name="Karabika E."/>
            <person name="Karaffa L."/>
            <person name="Karanyi Z."/>
            <person name="Krasevec N."/>
            <person name="Kuo A."/>
            <person name="Kusch H."/>
            <person name="LaButti K."/>
            <person name="Lagendijk E.L."/>
            <person name="Lapidus A."/>
            <person name="Levasseur A."/>
            <person name="Lindquist E."/>
            <person name="Lipzen A."/>
            <person name="Logrieco A.F."/>
            <person name="MacCabe A."/>
            <person name="Maekelae M.R."/>
            <person name="Malavazi I."/>
            <person name="Melin P."/>
            <person name="Meyer V."/>
            <person name="Mielnichuk N."/>
            <person name="Miskei M."/>
            <person name="Molnar A.P."/>
            <person name="Mule G."/>
            <person name="Ngan C.Y."/>
            <person name="Orejas M."/>
            <person name="Orosz E."/>
            <person name="Ouedraogo J.P."/>
            <person name="Overkamp K.M."/>
            <person name="Park H.-S."/>
            <person name="Perrone G."/>
            <person name="Piumi F."/>
            <person name="Punt P.J."/>
            <person name="Ram A.F."/>
            <person name="Ramon A."/>
            <person name="Rauscher S."/>
            <person name="Record E."/>
            <person name="Riano-Pachon D.M."/>
            <person name="Robert V."/>
            <person name="Roehrig J."/>
            <person name="Ruller R."/>
            <person name="Salamov A."/>
            <person name="Salih N.S."/>
            <person name="Samson R.A."/>
            <person name="Sandor E."/>
            <person name="Sanguinetti M."/>
            <person name="Schuetze T."/>
            <person name="Sepcic K."/>
            <person name="Shelest E."/>
            <person name="Sherlock G."/>
            <person name="Sophianopoulou V."/>
            <person name="Squina F.M."/>
            <person name="Sun H."/>
            <person name="Susca A."/>
            <person name="Todd R.B."/>
            <person name="Tsang A."/>
            <person name="Unkles S.E."/>
            <person name="van de Wiele N."/>
            <person name="van Rossen-Uffink D."/>
            <person name="Oliveira J.V."/>
            <person name="Vesth T.C."/>
            <person name="Visser J."/>
            <person name="Yu J.-H."/>
            <person name="Zhou M."/>
            <person name="Andersen M.R."/>
            <person name="Archer D.B."/>
            <person name="Baker S.E."/>
            <person name="Benoit I."/>
            <person name="Brakhage A.A."/>
            <person name="Braus G.H."/>
            <person name="Fischer R."/>
            <person name="Frisvad J.C."/>
            <person name="Goldman G.H."/>
            <person name="Houbraken J."/>
            <person name="Oakley B."/>
            <person name="Pocsi I."/>
            <person name="Scazzocchio C."/>
            <person name="Seiboth B."/>
            <person name="vanKuyk P.A."/>
            <person name="Wortman J."/>
            <person name="Dyer P.S."/>
            <person name="Grigoriev I.V."/>
        </authorList>
    </citation>
    <scope>NUCLEOTIDE SEQUENCE [LARGE SCALE GENOMIC DNA]</scope>
    <source>
        <strain evidence="8">CBS 593.65</strain>
    </source>
</reference>
<dbReference type="Pfam" id="PF11970">
    <property type="entry name" value="GPR_Gpa2_C"/>
    <property type="match status" value="1"/>
</dbReference>
<evidence type="ECO:0000313" key="8">
    <source>
        <dbReference type="Proteomes" id="UP000184356"/>
    </source>
</evidence>
<dbReference type="GeneID" id="63759552"/>
<dbReference type="PANTHER" id="PTHR23112:SF37">
    <property type="entry name" value="G PROTEIN-COUPLED RECEPTOR GPR1"/>
    <property type="match status" value="1"/>
</dbReference>
<dbReference type="GO" id="GO:0007189">
    <property type="term" value="P:adenylate cyclase-activating G protein-coupled receptor signaling pathway"/>
    <property type="evidence" value="ECO:0007669"/>
    <property type="project" value="TreeGrafter"/>
</dbReference>
<evidence type="ECO:0000256" key="1">
    <source>
        <dbReference type="ARBA" id="ARBA00004141"/>
    </source>
</evidence>
<dbReference type="Gene3D" id="1.20.1070.10">
    <property type="entry name" value="Rhodopsin 7-helix transmembrane proteins"/>
    <property type="match status" value="1"/>
</dbReference>
<protein>
    <recommendedName>
        <fullName evidence="6">G protein-coupled receptor GPR1/2/3 C-terminal domain-containing protein</fullName>
    </recommendedName>
</protein>
<accession>A0A1L9TIJ6</accession>
<evidence type="ECO:0000256" key="4">
    <source>
        <dbReference type="ARBA" id="ARBA00023136"/>
    </source>
</evidence>
<keyword evidence="2 5" id="KW-0812">Transmembrane</keyword>
<comment type="subcellular location">
    <subcellularLocation>
        <location evidence="1">Membrane</location>
        <topology evidence="1">Multi-pass membrane protein</topology>
    </subcellularLocation>
</comment>
<feature type="transmembrane region" description="Helical" evidence="5">
    <location>
        <begin position="250"/>
        <end position="270"/>
    </location>
</feature>